<feature type="domain" description="Aminoacyl-tRNA synthetase class II (G/ P/ S/T)" evidence="1">
    <location>
        <begin position="208"/>
        <end position="382"/>
    </location>
</feature>
<evidence type="ECO:0000313" key="3">
    <source>
        <dbReference type="Proteomes" id="UP000011728"/>
    </source>
</evidence>
<dbReference type="STRING" id="36745.CLSAP_02990"/>
<dbReference type="EMBL" id="CP004121">
    <property type="protein sequence ID" value="AGF54122.1"/>
    <property type="molecule type" value="Genomic_DNA"/>
</dbReference>
<dbReference type="Proteomes" id="UP000011728">
    <property type="component" value="Chromosome"/>
</dbReference>
<protein>
    <submittedName>
        <fullName evidence="2">Type-2 serine--tRNA ligase SerS</fullName>
        <ecNumber evidence="2">6.1.1.11</ecNumber>
    </submittedName>
</protein>
<evidence type="ECO:0000259" key="1">
    <source>
        <dbReference type="Pfam" id="PF00587"/>
    </source>
</evidence>
<proteinExistence type="predicted"/>
<dbReference type="SUPFAM" id="SSF55681">
    <property type="entry name" value="Class II aaRS and biotin synthetases"/>
    <property type="match status" value="1"/>
</dbReference>
<dbReference type="GO" id="GO:0016740">
    <property type="term" value="F:transferase activity"/>
    <property type="evidence" value="ECO:0007669"/>
    <property type="project" value="UniProtKB-ARBA"/>
</dbReference>
<name>M1MR88_9CLOT</name>
<dbReference type="GO" id="GO:0140096">
    <property type="term" value="F:catalytic activity, acting on a protein"/>
    <property type="evidence" value="ECO:0007669"/>
    <property type="project" value="UniProtKB-ARBA"/>
</dbReference>
<dbReference type="PATRIC" id="fig|931276.5.peg.285"/>
<accession>M1MR88</accession>
<sequence length="412" mass="48729">MKKTDVIFEEPLSLKLVEEFEKKIYYLSEDIISYERIYKDEKIIGERLSLEDDKHADKIRDRALHVIENEILGLKDIKVNRFWNNEGNNKFNNENIIEELIKNELIYIPSDGQVSFKEPLVSLFDFFDTVFKNISTKIFKCENYRFPTLLRLDVLKKVGYFESFPNLLMFTTRLRNAVDNYEAFKNSFTQETEEEEIADGLMEYCCNTSFGLPPTMCYYVYDMLSGKEIKQKAITTCGKSFRYENKYYKPFERLWDFTIRETVFIGDYNYVRNNVNEYKKMAVKLMELLNMSGFCETANDPFFLIGNAAKRINAQKMFGSKYELRLKLSEDNTTAVGSFNLHSNFLAKRFRFYSNLEKEEYCYTGCIGIGLERMMFAFLSQYGFKQENWPSMVREGIDNPLLVNKYIDKLVE</sequence>
<dbReference type="InterPro" id="IPR002314">
    <property type="entry name" value="aa-tRNA-synt_IIb"/>
</dbReference>
<gene>
    <name evidence="2" type="primary">serS1</name>
    <name evidence="2" type="ORF">Cspa_c03040</name>
</gene>
<dbReference type="Pfam" id="PF00587">
    <property type="entry name" value="tRNA-synt_2b"/>
    <property type="match status" value="1"/>
</dbReference>
<evidence type="ECO:0000313" key="2">
    <source>
        <dbReference type="EMBL" id="AGF54122.1"/>
    </source>
</evidence>
<dbReference type="GO" id="GO:0005524">
    <property type="term" value="F:ATP binding"/>
    <property type="evidence" value="ECO:0007669"/>
    <property type="project" value="InterPro"/>
</dbReference>
<dbReference type="AlphaFoldDB" id="M1MR88"/>
<dbReference type="EC" id="6.1.1.11" evidence="2"/>
<organism evidence="2 3">
    <name type="scientific">Clostridium saccharoperbutylacetonicum N1-4(HMT)</name>
    <dbReference type="NCBI Taxonomy" id="931276"/>
    <lineage>
        <taxon>Bacteria</taxon>
        <taxon>Bacillati</taxon>
        <taxon>Bacillota</taxon>
        <taxon>Clostridia</taxon>
        <taxon>Eubacteriales</taxon>
        <taxon>Clostridiaceae</taxon>
        <taxon>Clostridium</taxon>
    </lineage>
</organism>
<reference evidence="2 3" key="1">
    <citation type="submission" date="2013-02" db="EMBL/GenBank/DDBJ databases">
        <title>Genome sequence of Clostridium saccharoperbutylacetonicum N1-4(HMT).</title>
        <authorList>
            <person name="Poehlein A."/>
            <person name="Daniel R."/>
        </authorList>
    </citation>
    <scope>NUCLEOTIDE SEQUENCE [LARGE SCALE GENOMIC DNA]</scope>
    <source>
        <strain evidence="3">N1-4(HMT)</strain>
    </source>
</reference>
<dbReference type="SMR" id="M1MR88"/>
<dbReference type="GO" id="GO:0004828">
    <property type="term" value="F:serine-tRNA ligase activity"/>
    <property type="evidence" value="ECO:0007669"/>
    <property type="project" value="UniProtKB-EC"/>
</dbReference>
<dbReference type="RefSeq" id="WP_015390448.1">
    <property type="nucleotide sequence ID" value="NC_020291.1"/>
</dbReference>
<dbReference type="KEGG" id="csr:Cspa_c03040"/>
<keyword evidence="3" id="KW-1185">Reference proteome</keyword>
<dbReference type="InterPro" id="IPR045864">
    <property type="entry name" value="aa-tRNA-synth_II/BPL/LPL"/>
</dbReference>
<dbReference type="HOGENOM" id="CLU_054340_2_0_9"/>
<dbReference type="OrthoDB" id="583154at2"/>
<dbReference type="GO" id="GO:0006418">
    <property type="term" value="P:tRNA aminoacylation for protein translation"/>
    <property type="evidence" value="ECO:0007669"/>
    <property type="project" value="InterPro"/>
</dbReference>
<dbReference type="Gene3D" id="3.30.930.10">
    <property type="entry name" value="Bira Bifunctional Protein, Domain 2"/>
    <property type="match status" value="1"/>
</dbReference>
<dbReference type="eggNOG" id="COG0172">
    <property type="taxonomic scope" value="Bacteria"/>
</dbReference>
<keyword evidence="2" id="KW-0436">Ligase</keyword>